<sequence length="132" mass="14015">MQIKGVLFTLPFLSAVLASPAPAPVPAPVPASVPIGYGQQLQNGDQANHWVVWIEGQSACPKSITLSKLTESPCNIDFSFNGGTYHLADCGSDNEPRSVVQNGGGSKSCSRDNRKITCHNSIHDIVKHGKCT</sequence>
<accession>A0A8H5ZXV5</accession>
<gene>
    <name evidence="2" type="ORF">BDV23DRAFT_163563</name>
    <name evidence="3" type="ORF">ETB97_008297</name>
</gene>
<dbReference type="EMBL" id="SPNV01000374">
    <property type="protein sequence ID" value="KAF5855868.1"/>
    <property type="molecule type" value="Genomic_DNA"/>
</dbReference>
<organism evidence="2">
    <name type="scientific">Petromyces alliaceus</name>
    <name type="common">Aspergillus alliaceus</name>
    <dbReference type="NCBI Taxonomy" id="209559"/>
    <lineage>
        <taxon>Eukaryota</taxon>
        <taxon>Fungi</taxon>
        <taxon>Dikarya</taxon>
        <taxon>Ascomycota</taxon>
        <taxon>Pezizomycotina</taxon>
        <taxon>Eurotiomycetes</taxon>
        <taxon>Eurotiomycetidae</taxon>
        <taxon>Eurotiales</taxon>
        <taxon>Aspergillaceae</taxon>
        <taxon>Aspergillus</taxon>
        <taxon>Aspergillus subgen. Circumdati</taxon>
    </lineage>
</organism>
<dbReference type="EMBL" id="ML735315">
    <property type="protein sequence ID" value="KAE8386241.1"/>
    <property type="molecule type" value="Genomic_DNA"/>
</dbReference>
<evidence type="ECO:0008006" key="5">
    <source>
        <dbReference type="Google" id="ProtNLM"/>
    </source>
</evidence>
<proteinExistence type="predicted"/>
<feature type="chain" id="PRO_5043207804" description="SSCRP protein" evidence="1">
    <location>
        <begin position="19"/>
        <end position="132"/>
    </location>
</feature>
<keyword evidence="1" id="KW-0732">Signal</keyword>
<keyword evidence="4" id="KW-1185">Reference proteome</keyword>
<reference evidence="3 4" key="1">
    <citation type="submission" date="2019-04" db="EMBL/GenBank/DDBJ databases">
        <title>Aspergillus burnettii sp. nov., novel species from soil in southeast Queensland.</title>
        <authorList>
            <person name="Gilchrist C.L.M."/>
            <person name="Pitt J.I."/>
            <person name="Lange L."/>
            <person name="Lacey H.J."/>
            <person name="Vuong D."/>
            <person name="Midgley D.J."/>
            <person name="Greenfield P."/>
            <person name="Bradbury M."/>
            <person name="Lacey E."/>
            <person name="Busk P.K."/>
            <person name="Pilgaard B."/>
            <person name="Chooi Y.H."/>
            <person name="Piggott A.M."/>
        </authorList>
    </citation>
    <scope>NUCLEOTIDE SEQUENCE [LARGE SCALE GENOMIC DNA]</scope>
    <source>
        <strain evidence="3 4">FRR 5400</strain>
    </source>
</reference>
<reference evidence="2" key="2">
    <citation type="submission" date="2019-04" db="EMBL/GenBank/DDBJ databases">
        <title>Friends and foes A comparative genomics studyof 23 Aspergillus species from section Flavi.</title>
        <authorList>
            <consortium name="DOE Joint Genome Institute"/>
            <person name="Kjaerbolling I."/>
            <person name="Vesth T."/>
            <person name="Frisvad J.C."/>
            <person name="Nybo J.L."/>
            <person name="Theobald S."/>
            <person name="Kildgaard S."/>
            <person name="Isbrandt T."/>
            <person name="Kuo A."/>
            <person name="Sato A."/>
            <person name="Lyhne E.K."/>
            <person name="Kogle M.E."/>
            <person name="Wiebenga A."/>
            <person name="Kun R.S."/>
            <person name="Lubbers R.J."/>
            <person name="Makela M.R."/>
            <person name="Barry K."/>
            <person name="Chovatia M."/>
            <person name="Clum A."/>
            <person name="Daum C."/>
            <person name="Haridas S."/>
            <person name="He G."/>
            <person name="LaButti K."/>
            <person name="Lipzen A."/>
            <person name="Mondo S."/>
            <person name="Riley R."/>
            <person name="Salamov A."/>
            <person name="Simmons B.A."/>
            <person name="Magnuson J.K."/>
            <person name="Henrissat B."/>
            <person name="Mortensen U.H."/>
            <person name="Larsen T.O."/>
            <person name="Devries R.P."/>
            <person name="Grigoriev I.V."/>
            <person name="Machida M."/>
            <person name="Baker S.E."/>
            <person name="Andersen M.R."/>
        </authorList>
    </citation>
    <scope>NUCLEOTIDE SEQUENCE [LARGE SCALE GENOMIC DNA]</scope>
    <source>
        <strain evidence="2">IBT 14317</strain>
    </source>
</reference>
<evidence type="ECO:0000313" key="2">
    <source>
        <dbReference type="EMBL" id="KAE8386241.1"/>
    </source>
</evidence>
<evidence type="ECO:0000313" key="3">
    <source>
        <dbReference type="EMBL" id="KAF5855868.1"/>
    </source>
</evidence>
<dbReference type="OrthoDB" id="4438755at2759"/>
<evidence type="ECO:0000313" key="4">
    <source>
        <dbReference type="Proteomes" id="UP000541154"/>
    </source>
</evidence>
<accession>A0A5N7BWM7</accession>
<dbReference type="Proteomes" id="UP000326877">
    <property type="component" value="Unassembled WGS sequence"/>
</dbReference>
<dbReference type="Proteomes" id="UP000541154">
    <property type="component" value="Unassembled WGS sequence"/>
</dbReference>
<feature type="signal peptide" evidence="1">
    <location>
        <begin position="1"/>
        <end position="18"/>
    </location>
</feature>
<name>A0A5N7BWM7_PETAA</name>
<dbReference type="AlphaFoldDB" id="A0A5N7BWM7"/>
<protein>
    <recommendedName>
        <fullName evidence="5">SSCRP protein</fullName>
    </recommendedName>
</protein>
<evidence type="ECO:0000256" key="1">
    <source>
        <dbReference type="SAM" id="SignalP"/>
    </source>
</evidence>